<accession>A0A831RXJ4</accession>
<protein>
    <submittedName>
        <fullName evidence="2">DUF523 domain-containing protein</fullName>
    </submittedName>
</protein>
<sequence>MEGLDGFRQSGGQPRESGLSRGGGRGILTRPRVGVSACLLGQAVRYDGDSRPHAWICDVLPGFVEIVPFCPETGAGLGVPRPAVHLVKDGGTVRLLGVSNSELDVTMVLKQWIRQQEPLLQKLDALVFKARSPSCGLDSTPLYDRNGVLLSARASGIYADWVRRRFPAMLLSDDVELESERQQKDFLRRLGVHGV</sequence>
<dbReference type="EMBL" id="DRLF01000190">
    <property type="protein sequence ID" value="HEC06253.1"/>
    <property type="molecule type" value="Genomic_DNA"/>
</dbReference>
<evidence type="ECO:0000313" key="2">
    <source>
        <dbReference type="EMBL" id="HEC06253.1"/>
    </source>
</evidence>
<dbReference type="PANTHER" id="PTHR30087:SF0">
    <property type="entry name" value="INNER MEMBRANE PROTEIN"/>
    <property type="match status" value="1"/>
</dbReference>
<feature type="region of interest" description="Disordered" evidence="1">
    <location>
        <begin position="1"/>
        <end position="27"/>
    </location>
</feature>
<dbReference type="InterPro" id="IPR007553">
    <property type="entry name" value="2-thiour_desulf"/>
</dbReference>
<name>A0A831RXJ4_9GAMM</name>
<dbReference type="AlphaFoldDB" id="A0A831RXJ4"/>
<dbReference type="Pfam" id="PF04463">
    <property type="entry name" value="2-thiour_desulf"/>
    <property type="match status" value="1"/>
</dbReference>
<reference evidence="2" key="1">
    <citation type="journal article" date="2020" name="mSystems">
        <title>Genome- and Community-Level Interaction Insights into Carbon Utilization and Element Cycling Functions of Hydrothermarchaeota in Hydrothermal Sediment.</title>
        <authorList>
            <person name="Zhou Z."/>
            <person name="Liu Y."/>
            <person name="Xu W."/>
            <person name="Pan J."/>
            <person name="Luo Z.H."/>
            <person name="Li M."/>
        </authorList>
    </citation>
    <scope>NUCLEOTIDE SEQUENCE [LARGE SCALE GENOMIC DNA]</scope>
    <source>
        <strain evidence="2">HyVt-458</strain>
    </source>
</reference>
<organism evidence="2">
    <name type="scientific">Thiolapillus brandeum</name>
    <dbReference type="NCBI Taxonomy" id="1076588"/>
    <lineage>
        <taxon>Bacteria</taxon>
        <taxon>Pseudomonadati</taxon>
        <taxon>Pseudomonadota</taxon>
        <taxon>Gammaproteobacteria</taxon>
        <taxon>Chromatiales</taxon>
        <taxon>Sedimenticolaceae</taxon>
        <taxon>Thiolapillus</taxon>
    </lineage>
</organism>
<evidence type="ECO:0000256" key="1">
    <source>
        <dbReference type="SAM" id="MobiDB-lite"/>
    </source>
</evidence>
<comment type="caution">
    <text evidence="2">The sequence shown here is derived from an EMBL/GenBank/DDBJ whole genome shotgun (WGS) entry which is preliminary data.</text>
</comment>
<gene>
    <name evidence="2" type="ORF">ENJ12_05350</name>
</gene>
<dbReference type="Proteomes" id="UP000886339">
    <property type="component" value="Unassembled WGS sequence"/>
</dbReference>
<proteinExistence type="predicted"/>
<dbReference type="PANTHER" id="PTHR30087">
    <property type="entry name" value="INNER MEMBRANE PROTEIN"/>
    <property type="match status" value="1"/>
</dbReference>